<keyword evidence="4 7" id="KW-1133">Transmembrane helix</keyword>
<feature type="transmembrane region" description="Helical" evidence="7">
    <location>
        <begin position="186"/>
        <end position="209"/>
    </location>
</feature>
<feature type="compositionally biased region" description="Polar residues" evidence="6">
    <location>
        <begin position="16"/>
        <end position="26"/>
    </location>
</feature>
<keyword evidence="5 7" id="KW-0472">Membrane</keyword>
<evidence type="ECO:0000256" key="7">
    <source>
        <dbReference type="SAM" id="Phobius"/>
    </source>
</evidence>
<evidence type="ECO:0000313" key="8">
    <source>
        <dbReference type="Proteomes" id="UP001652624"/>
    </source>
</evidence>
<sequence>MMPDKPKTKASAEPMPSTSQPRTTTAPGPYQGLRGLPVVIVDPELFANIVQNQGNTHISSPKTVPPVKSFDDAKPLGAIQISIGLVHIGFGVILGYISIGYENILGFISVAFISGYPFWGGLSFIITGVLSIIADKDTSPYLKGGNIGMNILSAIFAVTGVILLLVDESGNVDPQQNFWAVISGKGISAMLIIFSILEFCITITTAWFASGSLTKKKVDDSAANDSLTAEPTKPTSTNDGNSDHDSRS</sequence>
<dbReference type="Proteomes" id="UP001652624">
    <property type="component" value="Chromosome 17"/>
</dbReference>
<evidence type="ECO:0000256" key="3">
    <source>
        <dbReference type="ARBA" id="ARBA00022692"/>
    </source>
</evidence>
<evidence type="ECO:0000256" key="6">
    <source>
        <dbReference type="SAM" id="MobiDB-lite"/>
    </source>
</evidence>
<accession>A0ABM3W6P5</accession>
<evidence type="ECO:0000256" key="2">
    <source>
        <dbReference type="ARBA" id="ARBA00009565"/>
    </source>
</evidence>
<dbReference type="RefSeq" id="XP_060032247.1">
    <property type="nucleotide sequence ID" value="XM_060176264.1"/>
</dbReference>
<keyword evidence="8" id="KW-1185">Reference proteome</keyword>
<feature type="transmembrane region" description="Helical" evidence="7">
    <location>
        <begin position="78"/>
        <end position="99"/>
    </location>
</feature>
<dbReference type="PANTHER" id="PTHR23320:SF72">
    <property type="entry name" value="MEMBRANE-SPANNING 4-DOMAINS SUBFAMILY A MEMBER 12"/>
    <property type="match status" value="1"/>
</dbReference>
<dbReference type="InterPro" id="IPR007237">
    <property type="entry name" value="CD20-like"/>
</dbReference>
<comment type="subcellular location">
    <subcellularLocation>
        <location evidence="1">Membrane</location>
        <topology evidence="1">Multi-pass membrane protein</topology>
    </subcellularLocation>
</comment>
<comment type="similarity">
    <text evidence="2">Belongs to the MS4A family.</text>
</comment>
<reference evidence="9" key="1">
    <citation type="submission" date="2025-08" db="UniProtKB">
        <authorList>
            <consortium name="RefSeq"/>
        </authorList>
    </citation>
    <scope>IDENTIFICATION</scope>
</reference>
<gene>
    <name evidence="9" type="primary">LOC132533834</name>
</gene>
<feature type="transmembrane region" description="Helical" evidence="7">
    <location>
        <begin position="105"/>
        <end position="134"/>
    </location>
</feature>
<proteinExistence type="inferred from homology"/>
<evidence type="ECO:0000256" key="4">
    <source>
        <dbReference type="ARBA" id="ARBA00022989"/>
    </source>
</evidence>
<feature type="transmembrane region" description="Helical" evidence="7">
    <location>
        <begin position="146"/>
        <end position="166"/>
    </location>
</feature>
<feature type="compositionally biased region" description="Polar residues" evidence="6">
    <location>
        <begin position="223"/>
        <end position="240"/>
    </location>
</feature>
<keyword evidence="3 7" id="KW-0812">Transmembrane</keyword>
<dbReference type="PANTHER" id="PTHR23320">
    <property type="entry name" value="MEMBRANE-SPANNING 4-DOMAINS SUBFAMILY A MS4A -RELATED"/>
    <property type="match status" value="1"/>
</dbReference>
<name>A0ABM3W6P5_ERIEU</name>
<dbReference type="InterPro" id="IPR030417">
    <property type="entry name" value="MS4A"/>
</dbReference>
<evidence type="ECO:0000256" key="5">
    <source>
        <dbReference type="ARBA" id="ARBA00023136"/>
    </source>
</evidence>
<organism evidence="8 9">
    <name type="scientific">Erinaceus europaeus</name>
    <name type="common">Western European hedgehog</name>
    <dbReference type="NCBI Taxonomy" id="9365"/>
    <lineage>
        <taxon>Eukaryota</taxon>
        <taxon>Metazoa</taxon>
        <taxon>Chordata</taxon>
        <taxon>Craniata</taxon>
        <taxon>Vertebrata</taxon>
        <taxon>Euteleostomi</taxon>
        <taxon>Mammalia</taxon>
        <taxon>Eutheria</taxon>
        <taxon>Laurasiatheria</taxon>
        <taxon>Eulipotyphla</taxon>
        <taxon>Erinaceidae</taxon>
        <taxon>Erinaceinae</taxon>
        <taxon>Erinaceus</taxon>
    </lineage>
</organism>
<dbReference type="Pfam" id="PF04103">
    <property type="entry name" value="CD20"/>
    <property type="match status" value="1"/>
</dbReference>
<evidence type="ECO:0000256" key="1">
    <source>
        <dbReference type="ARBA" id="ARBA00004141"/>
    </source>
</evidence>
<feature type="region of interest" description="Disordered" evidence="6">
    <location>
        <begin position="215"/>
        <end position="248"/>
    </location>
</feature>
<evidence type="ECO:0000313" key="9">
    <source>
        <dbReference type="RefSeq" id="XP_060032247.1"/>
    </source>
</evidence>
<dbReference type="GeneID" id="132533834"/>
<protein>
    <submittedName>
        <fullName evidence="9">Membrane-spanning 4-domains subfamily A member 12-like</fullName>
    </submittedName>
</protein>
<feature type="region of interest" description="Disordered" evidence="6">
    <location>
        <begin position="1"/>
        <end position="30"/>
    </location>
</feature>